<feature type="transmembrane region" description="Helical" evidence="2">
    <location>
        <begin position="139"/>
        <end position="160"/>
    </location>
</feature>
<accession>A0A448YG71</accession>
<evidence type="ECO:0000313" key="4">
    <source>
        <dbReference type="Proteomes" id="UP000290900"/>
    </source>
</evidence>
<feature type="region of interest" description="Disordered" evidence="1">
    <location>
        <begin position="402"/>
        <end position="426"/>
    </location>
</feature>
<feature type="transmembrane region" description="Helical" evidence="2">
    <location>
        <begin position="330"/>
        <end position="352"/>
    </location>
</feature>
<dbReference type="InParanoid" id="A0A448YG71"/>
<name>A0A448YG71_BRENA</name>
<feature type="transmembrane region" description="Helical" evidence="2">
    <location>
        <begin position="172"/>
        <end position="197"/>
    </location>
</feature>
<dbReference type="PANTHER" id="PTHR35184">
    <property type="entry name" value="YALI0C10208P"/>
    <property type="match status" value="1"/>
</dbReference>
<keyword evidence="2" id="KW-0472">Membrane</keyword>
<reference evidence="3 4" key="1">
    <citation type="submission" date="2018-12" db="EMBL/GenBank/DDBJ databases">
        <authorList>
            <person name="Tiukova I."/>
            <person name="Dainat J."/>
        </authorList>
    </citation>
    <scope>NUCLEOTIDE SEQUENCE [LARGE SCALE GENOMIC DNA]</scope>
</reference>
<keyword evidence="2" id="KW-1133">Transmembrane helix</keyword>
<feature type="compositionally biased region" description="Low complexity" evidence="1">
    <location>
        <begin position="403"/>
        <end position="412"/>
    </location>
</feature>
<dbReference type="AlphaFoldDB" id="A0A448YG71"/>
<keyword evidence="4" id="KW-1185">Reference proteome</keyword>
<feature type="transmembrane region" description="Helical" evidence="2">
    <location>
        <begin position="105"/>
        <end position="124"/>
    </location>
</feature>
<feature type="transmembrane region" description="Helical" evidence="2">
    <location>
        <begin position="217"/>
        <end position="239"/>
    </location>
</feature>
<dbReference type="EMBL" id="CAACVR010000001">
    <property type="protein sequence ID" value="VEU19878.1"/>
    <property type="molecule type" value="Genomic_DNA"/>
</dbReference>
<proteinExistence type="predicted"/>
<dbReference type="PANTHER" id="PTHR35184:SF1">
    <property type="entry name" value="INTEGRAL MEMBRANE PROTEIN"/>
    <property type="match status" value="1"/>
</dbReference>
<dbReference type="InterPro" id="IPR021460">
    <property type="entry name" value="DUF3112"/>
</dbReference>
<dbReference type="Proteomes" id="UP000290900">
    <property type="component" value="Unassembled WGS sequence"/>
</dbReference>
<gene>
    <name evidence="3" type="ORF">BRENAR_LOCUS614</name>
</gene>
<feature type="transmembrane region" description="Helical" evidence="2">
    <location>
        <begin position="70"/>
        <end position="93"/>
    </location>
</feature>
<evidence type="ECO:0000256" key="2">
    <source>
        <dbReference type="SAM" id="Phobius"/>
    </source>
</evidence>
<dbReference type="STRING" id="13370.A0A448YG71"/>
<protein>
    <submittedName>
        <fullName evidence="3">DEKNAAC100540</fullName>
    </submittedName>
</protein>
<keyword evidence="2" id="KW-0812">Transmembrane</keyword>
<feature type="transmembrane region" description="Helical" evidence="2">
    <location>
        <begin position="367"/>
        <end position="386"/>
    </location>
</feature>
<evidence type="ECO:0000256" key="1">
    <source>
        <dbReference type="SAM" id="MobiDB-lite"/>
    </source>
</evidence>
<sequence>MSAALMAQMSGLLAEMTNGAASGTGIVPLLGLTKTYLGLSDVHQLPDYLIVGVKELQQAQFGSYPDTSDVAPSAVFVATFFILCCGHLGMFIANRSRGHKFYMSLAFAFYCLMRWIGFAMRIAWAKDILKLQVGLASEVFLIIPTVLLASFNLVLAQRLFTWKHPIGGTKKWFWWIMLALYSVVLGVVLMAIIAGVVPYLYFLSQKHYDMCRNVMKVASVCIVLYSLLALILVAAAFAVPTAAVDREALIYQPFWIKSFSPFYFPPKDASKTGEALFVRRHAGDSRVPIRTVVGAGMKLIDKKEEPESEELNQYEQSGADKFTLKHNKSILIVATTTIFVFLGAIFRCVGVFMDKTYATQGWIFKPVVMYVLWGALETIVNIIYLVGRIDLRFYRPDSIKGNGLSSASSAGSETEKDAGEPLEVTV</sequence>
<organism evidence="3 4">
    <name type="scientific">Brettanomyces naardenensis</name>
    <name type="common">Yeast</name>
    <dbReference type="NCBI Taxonomy" id="13370"/>
    <lineage>
        <taxon>Eukaryota</taxon>
        <taxon>Fungi</taxon>
        <taxon>Dikarya</taxon>
        <taxon>Ascomycota</taxon>
        <taxon>Saccharomycotina</taxon>
        <taxon>Pichiomycetes</taxon>
        <taxon>Pichiales</taxon>
        <taxon>Pichiaceae</taxon>
        <taxon>Brettanomyces</taxon>
    </lineage>
</organism>
<evidence type="ECO:0000313" key="3">
    <source>
        <dbReference type="EMBL" id="VEU19878.1"/>
    </source>
</evidence>
<dbReference type="Pfam" id="PF11309">
    <property type="entry name" value="DUF3112"/>
    <property type="match status" value="1"/>
</dbReference>
<dbReference type="OrthoDB" id="3357002at2759"/>